<organism evidence="3">
    <name type="scientific">mine drainage metagenome</name>
    <dbReference type="NCBI Taxonomy" id="410659"/>
    <lineage>
        <taxon>unclassified sequences</taxon>
        <taxon>metagenomes</taxon>
        <taxon>ecological metagenomes</taxon>
    </lineage>
</organism>
<gene>
    <name evidence="3" type="primary">nlhH_6</name>
    <name evidence="3" type="ORF">GALL_509110</name>
</gene>
<evidence type="ECO:0000256" key="1">
    <source>
        <dbReference type="ARBA" id="ARBA00022801"/>
    </source>
</evidence>
<dbReference type="InterPro" id="IPR029058">
    <property type="entry name" value="AB_hydrolase_fold"/>
</dbReference>
<dbReference type="Pfam" id="PF07859">
    <property type="entry name" value="Abhydrolase_3"/>
    <property type="match status" value="1"/>
</dbReference>
<dbReference type="EMBL" id="MLJW01005881">
    <property type="protein sequence ID" value="OIQ67509.1"/>
    <property type="molecule type" value="Genomic_DNA"/>
</dbReference>
<dbReference type="AlphaFoldDB" id="A0A1J5PVA1"/>
<dbReference type="SUPFAM" id="SSF53474">
    <property type="entry name" value="alpha/beta-Hydrolases"/>
    <property type="match status" value="1"/>
</dbReference>
<dbReference type="FunFam" id="3.40.50.1820:FF:000089">
    <property type="entry name" value="Alpha/beta hydrolase"/>
    <property type="match status" value="1"/>
</dbReference>
<comment type="caution">
    <text evidence="3">The sequence shown here is derived from an EMBL/GenBank/DDBJ whole genome shotgun (WGS) entry which is preliminary data.</text>
</comment>
<dbReference type="EC" id="3.1.1.1" evidence="3"/>
<proteinExistence type="predicted"/>
<reference evidence="3" key="1">
    <citation type="submission" date="2016-10" db="EMBL/GenBank/DDBJ databases">
        <title>Sequence of Gallionella enrichment culture.</title>
        <authorList>
            <person name="Poehlein A."/>
            <person name="Muehling M."/>
            <person name="Daniel R."/>
        </authorList>
    </citation>
    <scope>NUCLEOTIDE SEQUENCE</scope>
</reference>
<dbReference type="PANTHER" id="PTHR48081:SF8">
    <property type="entry name" value="ALPHA_BETA HYDROLASE FOLD-3 DOMAIN-CONTAINING PROTEIN-RELATED"/>
    <property type="match status" value="1"/>
</dbReference>
<accession>A0A1J5PVA1</accession>
<dbReference type="Gene3D" id="3.40.50.1820">
    <property type="entry name" value="alpha/beta hydrolase"/>
    <property type="match status" value="1"/>
</dbReference>
<evidence type="ECO:0000313" key="3">
    <source>
        <dbReference type="EMBL" id="OIQ67509.1"/>
    </source>
</evidence>
<protein>
    <submittedName>
        <fullName evidence="3">Carboxylesterase NlhH</fullName>
        <ecNumber evidence="3">3.1.1.1</ecNumber>
    </submittedName>
</protein>
<dbReference type="InterPro" id="IPR050300">
    <property type="entry name" value="GDXG_lipolytic_enzyme"/>
</dbReference>
<sequence length="352" mass="37069">MMVLLLSEFAKDSLAHSAAVALDSRLTDRHRTLPSDTGADMPLDPLAKRFLAMTAAAASDGRLPSTLDERRQAFAKMMRLTRADVMAVTGIDGALPGPAGDIPFRLYAPADATSEPLPGFVFFHGGGMVGGSIESHDLVAAALAQTTSCRLVSVGYRLAPEHRYPAAVEDAIAATGWVSGNAASLYIDAKRLVVGGDSAGATLAAVVCQEALRSGGPAISAQCLICPVLDFEELSPSREEFAENHLLDRATLEADLALYLPEGAERADPRISPLRATKFAGLPTAIIHTAEFDPMRDEGNAYAAKLVAAGVTVEHTCHDGMIHNFQALGAILPQGRLVLHQIGEQVRRAVGG</sequence>
<keyword evidence="1 3" id="KW-0378">Hydrolase</keyword>
<dbReference type="PANTHER" id="PTHR48081">
    <property type="entry name" value="AB HYDROLASE SUPERFAMILY PROTEIN C4A8.06C"/>
    <property type="match status" value="1"/>
</dbReference>
<name>A0A1J5PVA1_9ZZZZ</name>
<feature type="domain" description="Alpha/beta hydrolase fold-3" evidence="2">
    <location>
        <begin position="120"/>
        <end position="326"/>
    </location>
</feature>
<dbReference type="InterPro" id="IPR013094">
    <property type="entry name" value="AB_hydrolase_3"/>
</dbReference>
<evidence type="ECO:0000259" key="2">
    <source>
        <dbReference type="Pfam" id="PF07859"/>
    </source>
</evidence>
<dbReference type="GO" id="GO:0106435">
    <property type="term" value="F:carboxylesterase activity"/>
    <property type="evidence" value="ECO:0007669"/>
    <property type="project" value="UniProtKB-EC"/>
</dbReference>